<protein>
    <submittedName>
        <fullName evidence="2">Uncharacterized protein</fullName>
    </submittedName>
</protein>
<evidence type="ECO:0000313" key="2">
    <source>
        <dbReference type="EMBL" id="MCE2595812.1"/>
    </source>
</evidence>
<comment type="caution">
    <text evidence="2">The sequence shown here is derived from an EMBL/GenBank/DDBJ whole genome shotgun (WGS) entry which is preliminary data.</text>
</comment>
<dbReference type="EMBL" id="JAIMJA010000013">
    <property type="protein sequence ID" value="MCE2595812.1"/>
    <property type="molecule type" value="Genomic_DNA"/>
</dbReference>
<feature type="region of interest" description="Disordered" evidence="1">
    <location>
        <begin position="30"/>
        <end position="54"/>
    </location>
</feature>
<dbReference type="Proteomes" id="UP001201273">
    <property type="component" value="Unassembled WGS sequence"/>
</dbReference>
<reference evidence="2 3" key="1">
    <citation type="journal article" date="2022" name="Environ. Microbiol. Rep.">
        <title>Eco-phylogenetic analyses reveal divergent evolution of vitamin B12 metabolism in the marine bacterial family 'Psychromonadaceae'.</title>
        <authorList>
            <person name="Jin X."/>
            <person name="Yang Y."/>
            <person name="Cao H."/>
            <person name="Gao B."/>
            <person name="Zhao Z."/>
        </authorList>
    </citation>
    <scope>NUCLEOTIDE SEQUENCE [LARGE SCALE GENOMIC DNA]</scope>
    <source>
        <strain evidence="2 3">MKS20</strain>
    </source>
</reference>
<dbReference type="RefSeq" id="WP_233053476.1">
    <property type="nucleotide sequence ID" value="NZ_JAIMJA010000013.1"/>
</dbReference>
<organism evidence="2 3">
    <name type="scientific">Motilimonas cestriensis</name>
    <dbReference type="NCBI Taxonomy" id="2742685"/>
    <lineage>
        <taxon>Bacteria</taxon>
        <taxon>Pseudomonadati</taxon>
        <taxon>Pseudomonadota</taxon>
        <taxon>Gammaproteobacteria</taxon>
        <taxon>Alteromonadales</taxon>
        <taxon>Alteromonadales genera incertae sedis</taxon>
        <taxon>Motilimonas</taxon>
    </lineage>
</organism>
<gene>
    <name evidence="2" type="ORF">K6Y31_13450</name>
</gene>
<keyword evidence="3" id="KW-1185">Reference proteome</keyword>
<name>A0ABS8WCG3_9GAMM</name>
<feature type="compositionally biased region" description="Polar residues" evidence="1">
    <location>
        <begin position="33"/>
        <end position="45"/>
    </location>
</feature>
<accession>A0ABS8WCG3</accession>
<sequence>MADFTETMRRKGKAEEDIYFARLDRQLIESMHQKQGSKQQEQNESGELLPDLDG</sequence>
<evidence type="ECO:0000256" key="1">
    <source>
        <dbReference type="SAM" id="MobiDB-lite"/>
    </source>
</evidence>
<proteinExistence type="predicted"/>
<evidence type="ECO:0000313" key="3">
    <source>
        <dbReference type="Proteomes" id="UP001201273"/>
    </source>
</evidence>